<dbReference type="SUPFAM" id="SSF141734">
    <property type="entry name" value="HisI-like"/>
    <property type="match status" value="1"/>
</dbReference>
<comment type="catalytic activity">
    <reaction evidence="2">
        <text>1-(5-phospho-beta-D-ribosyl)-ATP + H2O = 1-(5-phospho-beta-D-ribosyl)-5'-AMP + diphosphate + H(+)</text>
        <dbReference type="Rhea" id="RHEA:22828"/>
        <dbReference type="ChEBI" id="CHEBI:15377"/>
        <dbReference type="ChEBI" id="CHEBI:15378"/>
        <dbReference type="ChEBI" id="CHEBI:33019"/>
        <dbReference type="ChEBI" id="CHEBI:59457"/>
        <dbReference type="ChEBI" id="CHEBI:73183"/>
        <dbReference type="EC" id="3.6.1.31"/>
    </reaction>
</comment>
<dbReference type="InterPro" id="IPR002496">
    <property type="entry name" value="PRib_AMP_CycHydrolase_dom"/>
</dbReference>
<name>A0A1C4YNL7_9ACTN</name>
<evidence type="ECO:0000256" key="2">
    <source>
        <dbReference type="ARBA" id="ARBA00001460"/>
    </source>
</evidence>
<feature type="domain" description="Nucleotidyltransferase substrate binding" evidence="17">
    <location>
        <begin position="175"/>
        <end position="273"/>
    </location>
</feature>
<keyword evidence="12 14" id="KW-0460">Magnesium</keyword>
<dbReference type="InterPro" id="IPR038019">
    <property type="entry name" value="PRib_AMP_CycHydrolase_sf"/>
</dbReference>
<keyword evidence="10 14" id="KW-0378">Hydrolase</keyword>
<evidence type="ECO:0000256" key="5">
    <source>
        <dbReference type="ARBA" id="ARBA00007731"/>
    </source>
</evidence>
<comment type="pathway">
    <text evidence="3 14">Amino-acid biosynthesis; L-histidine biosynthesis; L-histidine from 5-phospho-alpha-D-ribose 1-diphosphate: step 3/9.</text>
</comment>
<comment type="similarity">
    <text evidence="6">In the N-terminal section; belongs to the PRA-CH family.</text>
</comment>
<comment type="subcellular location">
    <subcellularLocation>
        <location evidence="14">Cytoplasm</location>
    </subcellularLocation>
</comment>
<comment type="pathway">
    <text evidence="4">Amino-acid biosynthesis; L-histidine biosynthesis; L-histidine from 5-phospho-alpha-D-ribose 1-diphosphate: step 2/9.</text>
</comment>
<feature type="region of interest" description="Disordered" evidence="15">
    <location>
        <begin position="73"/>
        <end position="95"/>
    </location>
</feature>
<gene>
    <name evidence="14" type="primary">hisI</name>
    <name evidence="18" type="ORF">GA0070214_10987</name>
</gene>
<comment type="function">
    <text evidence="14">Catalyzes the hydrolysis of the adenine ring of phosphoribosyl-AMP.</text>
</comment>
<keyword evidence="19" id="KW-1185">Reference proteome</keyword>
<comment type="cofactor">
    <cofactor evidence="14">
        <name>Mg(2+)</name>
        <dbReference type="ChEBI" id="CHEBI:18420"/>
    </cofactor>
    <text evidence="14">Binds 1 Mg(2+) ion per subunit.</text>
</comment>
<comment type="similarity">
    <text evidence="14">Belongs to the PRA-CH family.</text>
</comment>
<evidence type="ECO:0000256" key="11">
    <source>
        <dbReference type="ARBA" id="ARBA00022833"/>
    </source>
</evidence>
<feature type="region of interest" description="Disordered" evidence="15">
    <location>
        <begin position="311"/>
        <end position="359"/>
    </location>
</feature>
<dbReference type="PANTHER" id="PTHR42945">
    <property type="entry name" value="HISTIDINE BIOSYNTHESIS BIFUNCTIONAL PROTEIN"/>
    <property type="match status" value="1"/>
</dbReference>
<evidence type="ECO:0000313" key="19">
    <source>
        <dbReference type="Proteomes" id="UP000199629"/>
    </source>
</evidence>
<keyword evidence="13 14" id="KW-0368">Histidine biosynthesis</keyword>
<evidence type="ECO:0000256" key="12">
    <source>
        <dbReference type="ARBA" id="ARBA00022842"/>
    </source>
</evidence>
<accession>A0A1C4YNL7</accession>
<comment type="cofactor">
    <cofactor evidence="14">
        <name>Zn(2+)</name>
        <dbReference type="ChEBI" id="CHEBI:29105"/>
    </cofactor>
    <text evidence="14">Binds 1 zinc ion per subunit.</text>
</comment>
<feature type="binding site" evidence="14">
    <location>
        <position position="441"/>
    </location>
    <ligand>
        <name>Mg(2+)</name>
        <dbReference type="ChEBI" id="CHEBI:18420"/>
    </ligand>
</feature>
<evidence type="ECO:0000256" key="15">
    <source>
        <dbReference type="SAM" id="MobiDB-lite"/>
    </source>
</evidence>
<proteinExistence type="inferred from homology"/>
<dbReference type="Gene3D" id="1.20.120.330">
    <property type="entry name" value="Nucleotidyltransferases domain 2"/>
    <property type="match status" value="1"/>
</dbReference>
<dbReference type="HAMAP" id="MF_01021">
    <property type="entry name" value="HisI"/>
    <property type="match status" value="1"/>
</dbReference>
<evidence type="ECO:0000313" key="18">
    <source>
        <dbReference type="EMBL" id="SCF22237.1"/>
    </source>
</evidence>
<dbReference type="EMBL" id="FMCS01000009">
    <property type="protein sequence ID" value="SCF22237.1"/>
    <property type="molecule type" value="Genomic_DNA"/>
</dbReference>
<evidence type="ECO:0000256" key="13">
    <source>
        <dbReference type="ARBA" id="ARBA00023102"/>
    </source>
</evidence>
<dbReference type="GO" id="GO:0008270">
    <property type="term" value="F:zinc ion binding"/>
    <property type="evidence" value="ECO:0007669"/>
    <property type="project" value="UniProtKB-UniRule"/>
</dbReference>
<keyword evidence="7 14" id="KW-0963">Cytoplasm</keyword>
<comment type="subunit">
    <text evidence="14">Homodimer.</text>
</comment>
<dbReference type="InterPro" id="IPR026660">
    <property type="entry name" value="PRA-CH"/>
</dbReference>
<evidence type="ECO:0000256" key="1">
    <source>
        <dbReference type="ARBA" id="ARBA00000024"/>
    </source>
</evidence>
<evidence type="ECO:0000259" key="17">
    <source>
        <dbReference type="Pfam" id="PF18280"/>
    </source>
</evidence>
<evidence type="ECO:0000256" key="8">
    <source>
        <dbReference type="ARBA" id="ARBA00022605"/>
    </source>
</evidence>
<dbReference type="FunFam" id="3.10.20.810:FF:000001">
    <property type="entry name" value="Histidine biosynthesis bifunctional protein HisIE"/>
    <property type="match status" value="1"/>
</dbReference>
<dbReference type="GO" id="GO:0004636">
    <property type="term" value="F:phosphoribosyl-ATP diphosphatase activity"/>
    <property type="evidence" value="ECO:0007669"/>
    <property type="project" value="UniProtKB-EC"/>
</dbReference>
<evidence type="ECO:0000256" key="9">
    <source>
        <dbReference type="ARBA" id="ARBA00022723"/>
    </source>
</evidence>
<dbReference type="SUPFAM" id="SSF81301">
    <property type="entry name" value="Nucleotidyltransferase"/>
    <property type="match status" value="1"/>
</dbReference>
<feature type="binding site" evidence="14">
    <location>
        <position position="454"/>
    </location>
    <ligand>
        <name>Zn(2+)</name>
        <dbReference type="ChEBI" id="CHEBI:29105"/>
        <note>ligand shared between dimeric partners</note>
    </ligand>
</feature>
<feature type="binding site" evidence="14">
    <location>
        <position position="461"/>
    </location>
    <ligand>
        <name>Zn(2+)</name>
        <dbReference type="ChEBI" id="CHEBI:29105"/>
        <note>ligand shared between dimeric partners</note>
    </ligand>
</feature>
<dbReference type="AlphaFoldDB" id="A0A1C4YNL7"/>
<comment type="catalytic activity">
    <reaction evidence="1 14">
        <text>1-(5-phospho-beta-D-ribosyl)-5'-AMP + H2O = 1-(5-phospho-beta-D-ribosyl)-5-[(5-phospho-beta-D-ribosylamino)methylideneamino]imidazole-4-carboxamide</text>
        <dbReference type="Rhea" id="RHEA:20049"/>
        <dbReference type="ChEBI" id="CHEBI:15377"/>
        <dbReference type="ChEBI" id="CHEBI:58435"/>
        <dbReference type="ChEBI" id="CHEBI:59457"/>
        <dbReference type="EC" id="3.5.4.19"/>
    </reaction>
</comment>
<sequence>MGPAPLPETGGGSRSPRGAGRAELELPGFLDEWAARLRQTADGPVVGILLRGSHARRAATEHSDVDVDVLLADDERPGTGEPPAAPAPGAAGPAVDSTPYAARRAYLAEFDGRLVHVSVAARDVRSWVRRLGQPADWAFGLPVTAPARLLWAAPEWRRRIDLPVLCQPADEPRLEELIATLGKVAGARWAGDAVGVRLAAADLARLCPSVLRLANPTVRVVSRRAALAAALDLPVAPPGYREDMLRCLGLRPGDPAEVGAAAGRLVTGIVPLIRPYAGEIAAVGGADLAAALVDGRLDRYLGQLTRALGRSAPASRDTSAVPVPRAGEWSTVPASDAPVTGAPATSGGPPAPGPARPSRLDPAVAARLRRTPDGLVAAVVRAHDTGEVLMVAWMDDEALHRTLTTGRATYWSRSRQEYWVKGATSGHHQHVRSVALDCDGDALLVSVDQVGAACHTGHRTCFFTELPVSSPETAS</sequence>
<feature type="binding site" evidence="14">
    <location>
        <position position="437"/>
    </location>
    <ligand>
        <name>Mg(2+)</name>
        <dbReference type="ChEBI" id="CHEBI:18420"/>
    </ligand>
</feature>
<dbReference type="InterPro" id="IPR040517">
    <property type="entry name" value="Ant(4')-IIb_substrate-bd"/>
</dbReference>
<evidence type="ECO:0000256" key="7">
    <source>
        <dbReference type="ARBA" id="ARBA00022490"/>
    </source>
</evidence>
<dbReference type="Gene3D" id="3.10.20.810">
    <property type="entry name" value="Phosphoribosyl-AMP cyclohydrolase"/>
    <property type="match status" value="1"/>
</dbReference>
<evidence type="ECO:0000256" key="3">
    <source>
        <dbReference type="ARBA" id="ARBA00005169"/>
    </source>
</evidence>
<evidence type="ECO:0000256" key="6">
    <source>
        <dbReference type="ARBA" id="ARBA00008299"/>
    </source>
</evidence>
<evidence type="ECO:0000256" key="14">
    <source>
        <dbReference type="HAMAP-Rule" id="MF_01021"/>
    </source>
</evidence>
<dbReference type="GO" id="GO:0000105">
    <property type="term" value="P:L-histidine biosynthetic process"/>
    <property type="evidence" value="ECO:0007669"/>
    <property type="project" value="UniProtKB-UniRule"/>
</dbReference>
<dbReference type="Pfam" id="PF01502">
    <property type="entry name" value="PRA-CH"/>
    <property type="match status" value="1"/>
</dbReference>
<dbReference type="Proteomes" id="UP000199629">
    <property type="component" value="Unassembled WGS sequence"/>
</dbReference>
<feature type="region of interest" description="Disordered" evidence="15">
    <location>
        <begin position="1"/>
        <end position="23"/>
    </location>
</feature>
<feature type="binding site" evidence="14">
    <location>
        <position position="439"/>
    </location>
    <ligand>
        <name>Mg(2+)</name>
        <dbReference type="ChEBI" id="CHEBI:18420"/>
    </ligand>
</feature>
<protein>
    <recommendedName>
        <fullName evidence="14">Phosphoribosyl-AMP cyclohydrolase</fullName>
        <shortName evidence="14">PRA-CH</shortName>
        <ecNumber evidence="14">3.5.4.19</ecNumber>
    </recommendedName>
</protein>
<dbReference type="PANTHER" id="PTHR42945:SF11">
    <property type="entry name" value="PHOSPHORIBOSYL-AMP CYCLOHYDROLASE"/>
    <property type="match status" value="1"/>
</dbReference>
<dbReference type="GO" id="GO:0004635">
    <property type="term" value="F:phosphoribosyl-AMP cyclohydrolase activity"/>
    <property type="evidence" value="ECO:0007669"/>
    <property type="project" value="UniProtKB-UniRule"/>
</dbReference>
<dbReference type="NCBIfam" id="NF000768">
    <property type="entry name" value="PRK00051.1"/>
    <property type="match status" value="1"/>
</dbReference>
<feature type="domain" description="Phosphoribosyl-AMP cyclohydrolase" evidence="16">
    <location>
        <begin position="390"/>
        <end position="463"/>
    </location>
</feature>
<dbReference type="Pfam" id="PF18280">
    <property type="entry name" value="Ant-IIb_sub-bd"/>
    <property type="match status" value="1"/>
</dbReference>
<comment type="similarity">
    <text evidence="5">In the C-terminal section; belongs to the PRA-PH family.</text>
</comment>
<keyword evidence="11 14" id="KW-0862">Zinc</keyword>
<feature type="compositionally biased region" description="Low complexity" evidence="15">
    <location>
        <begin position="79"/>
        <end position="94"/>
    </location>
</feature>
<feature type="binding site" evidence="14">
    <location>
        <position position="438"/>
    </location>
    <ligand>
        <name>Zn(2+)</name>
        <dbReference type="ChEBI" id="CHEBI:29105"/>
        <note>ligand shared between dimeric partners</note>
    </ligand>
</feature>
<reference evidence="19" key="1">
    <citation type="submission" date="2016-06" db="EMBL/GenBank/DDBJ databases">
        <authorList>
            <person name="Varghese N."/>
            <person name="Submissions Spin"/>
        </authorList>
    </citation>
    <scope>NUCLEOTIDE SEQUENCE [LARGE SCALE GENOMIC DNA]</scope>
    <source>
        <strain evidence="19">DSM 45246</strain>
    </source>
</reference>
<dbReference type="Gene3D" id="3.30.460.10">
    <property type="entry name" value="Beta Polymerase, domain 2"/>
    <property type="match status" value="1"/>
</dbReference>
<dbReference type="GO" id="GO:0000287">
    <property type="term" value="F:magnesium ion binding"/>
    <property type="evidence" value="ECO:0007669"/>
    <property type="project" value="UniProtKB-UniRule"/>
</dbReference>
<evidence type="ECO:0000256" key="4">
    <source>
        <dbReference type="ARBA" id="ARBA00005204"/>
    </source>
</evidence>
<keyword evidence="9 14" id="KW-0479">Metal-binding</keyword>
<dbReference type="InterPro" id="IPR043519">
    <property type="entry name" value="NT_sf"/>
</dbReference>
<organism evidence="18 19">
    <name type="scientific">Micromonospora chaiyaphumensis</name>
    <dbReference type="NCBI Taxonomy" id="307119"/>
    <lineage>
        <taxon>Bacteria</taxon>
        <taxon>Bacillati</taxon>
        <taxon>Actinomycetota</taxon>
        <taxon>Actinomycetes</taxon>
        <taxon>Micromonosporales</taxon>
        <taxon>Micromonosporaceae</taxon>
        <taxon>Micromonospora</taxon>
    </lineage>
</organism>
<evidence type="ECO:0000256" key="10">
    <source>
        <dbReference type="ARBA" id="ARBA00022801"/>
    </source>
</evidence>
<keyword evidence="8 14" id="KW-0028">Amino-acid biosynthesis</keyword>
<evidence type="ECO:0000259" key="16">
    <source>
        <dbReference type="Pfam" id="PF01502"/>
    </source>
</evidence>
<dbReference type="UniPathway" id="UPA00031">
    <property type="reaction ID" value="UER00008"/>
</dbReference>
<dbReference type="EC" id="3.5.4.19" evidence="14"/>
<dbReference type="CDD" id="cd05403">
    <property type="entry name" value="NT_KNTase_like"/>
    <property type="match status" value="1"/>
</dbReference>
<dbReference type="GO" id="GO:0005737">
    <property type="term" value="C:cytoplasm"/>
    <property type="evidence" value="ECO:0007669"/>
    <property type="project" value="UniProtKB-SubCell"/>
</dbReference>